<dbReference type="InterPro" id="IPR020103">
    <property type="entry name" value="PsdUridine_synth_cat_dom_sf"/>
</dbReference>
<dbReference type="Proteomes" id="UP000664835">
    <property type="component" value="Unassembled WGS sequence"/>
</dbReference>
<name>A0ABS3Q3L9_9GAMM</name>
<organism evidence="3 4">
    <name type="scientific">Thiomicrorhabdus marina</name>
    <dbReference type="NCBI Taxonomy" id="2818442"/>
    <lineage>
        <taxon>Bacteria</taxon>
        <taxon>Pseudomonadati</taxon>
        <taxon>Pseudomonadota</taxon>
        <taxon>Gammaproteobacteria</taxon>
        <taxon>Thiotrichales</taxon>
        <taxon>Piscirickettsiaceae</taxon>
        <taxon>Thiomicrorhabdus</taxon>
    </lineage>
</organism>
<dbReference type="RefSeq" id="WP_208148176.1">
    <property type="nucleotide sequence ID" value="NZ_JAGETV010000004.1"/>
</dbReference>
<reference evidence="3 4" key="1">
    <citation type="submission" date="2021-03" db="EMBL/GenBank/DDBJ databases">
        <title>Thiomicrorhabdus sp.nov.,novel sulfur-oxidizing bacteria isolated from coastal sediment.</title>
        <authorList>
            <person name="Liu X."/>
        </authorList>
    </citation>
    <scope>NUCLEOTIDE SEQUENCE [LARGE SCALE GENOMIC DNA]</scope>
    <source>
        <strain evidence="3 4">6S2-11</strain>
    </source>
</reference>
<dbReference type="NCBIfam" id="TIGR01621">
    <property type="entry name" value="RluA-like"/>
    <property type="match status" value="1"/>
</dbReference>
<dbReference type="SUPFAM" id="SSF55120">
    <property type="entry name" value="Pseudouridine synthase"/>
    <property type="match status" value="1"/>
</dbReference>
<proteinExistence type="inferred from homology"/>
<sequence>MPEDIFSYSDPIKMIYQCDDFIVINKPTGVSFHSEQDNTASGIVPMCEKQFGIEKLWPVHRLDKMTSGLLILARAATVAEQLNEKFRQRHIEKYYLAIASKKPKKKMGWVKGDLMPARRGSFKLMKTLKNPSITQFISQTISIGEIKQTSPSLRLFLLKPHTGRTHQLRVVMKSLASPICGDSRYQDSTLAKDFDRGYLHAYGLRFEWQGRMIELICNPDQGGLFIQLELHEQLAKWSTPWSCFK</sequence>
<gene>
    <name evidence="3" type="ORF">J3998_04020</name>
</gene>
<feature type="domain" description="Pseudouridine synthase RsuA/RluA-like" evidence="2">
    <location>
        <begin position="20"/>
        <end position="173"/>
    </location>
</feature>
<dbReference type="CDD" id="cd02869">
    <property type="entry name" value="PseudoU_synth_RluA_like"/>
    <property type="match status" value="1"/>
</dbReference>
<dbReference type="Pfam" id="PF00849">
    <property type="entry name" value="PseudoU_synth_2"/>
    <property type="match status" value="1"/>
</dbReference>
<comment type="similarity">
    <text evidence="1">Belongs to the pseudouridine synthase RluA family.</text>
</comment>
<dbReference type="InterPro" id="IPR006145">
    <property type="entry name" value="PsdUridine_synth_RsuA/RluA"/>
</dbReference>
<dbReference type="Gene3D" id="3.30.2350.10">
    <property type="entry name" value="Pseudouridine synthase"/>
    <property type="match status" value="1"/>
</dbReference>
<dbReference type="InterPro" id="IPR006508">
    <property type="entry name" value="PsdUridine_synth_RluA-like"/>
</dbReference>
<accession>A0ABS3Q3L9</accession>
<dbReference type="PANTHER" id="PTHR21600">
    <property type="entry name" value="MITOCHONDRIAL RNA PSEUDOURIDINE SYNTHASE"/>
    <property type="match status" value="1"/>
</dbReference>
<comment type="caution">
    <text evidence="3">The sequence shown here is derived from an EMBL/GenBank/DDBJ whole genome shotgun (WGS) entry which is preliminary data.</text>
</comment>
<keyword evidence="4" id="KW-1185">Reference proteome</keyword>
<evidence type="ECO:0000259" key="2">
    <source>
        <dbReference type="Pfam" id="PF00849"/>
    </source>
</evidence>
<dbReference type="EMBL" id="JAGETV010000004">
    <property type="protein sequence ID" value="MBO1926733.1"/>
    <property type="molecule type" value="Genomic_DNA"/>
</dbReference>
<protein>
    <submittedName>
        <fullName evidence="3">TIGR01621 family pseudouridine synthase</fullName>
    </submittedName>
</protein>
<dbReference type="InterPro" id="IPR006224">
    <property type="entry name" value="PsdUridine_synth_RluA-like_CS"/>
</dbReference>
<dbReference type="InterPro" id="IPR050188">
    <property type="entry name" value="RluA_PseudoU_synthase"/>
</dbReference>
<dbReference type="PANTHER" id="PTHR21600:SF87">
    <property type="entry name" value="RNA PSEUDOURIDYLATE SYNTHASE DOMAIN-CONTAINING PROTEIN 1"/>
    <property type="match status" value="1"/>
</dbReference>
<evidence type="ECO:0000313" key="4">
    <source>
        <dbReference type="Proteomes" id="UP000664835"/>
    </source>
</evidence>
<evidence type="ECO:0000256" key="1">
    <source>
        <dbReference type="ARBA" id="ARBA00010876"/>
    </source>
</evidence>
<dbReference type="PROSITE" id="PS01129">
    <property type="entry name" value="PSI_RLU"/>
    <property type="match status" value="1"/>
</dbReference>
<evidence type="ECO:0000313" key="3">
    <source>
        <dbReference type="EMBL" id="MBO1926733.1"/>
    </source>
</evidence>